<dbReference type="GO" id="GO:0017053">
    <property type="term" value="C:transcription repressor complex"/>
    <property type="evidence" value="ECO:0007669"/>
    <property type="project" value="InterPro"/>
</dbReference>
<comment type="caution">
    <text evidence="2">The sequence shown here is derived from an EMBL/GenBank/DDBJ whole genome shotgun (WGS) entry which is preliminary data.</text>
</comment>
<protein>
    <submittedName>
        <fullName evidence="2">Uncharacterized protein</fullName>
    </submittedName>
</protein>
<evidence type="ECO:0000313" key="3">
    <source>
        <dbReference type="Proteomes" id="UP000813462"/>
    </source>
</evidence>
<name>A0A978VYM8_ZIZJJ</name>
<feature type="region of interest" description="Disordered" evidence="1">
    <location>
        <begin position="157"/>
        <end position="178"/>
    </location>
</feature>
<accession>A0A978VYM8</accession>
<evidence type="ECO:0000256" key="1">
    <source>
        <dbReference type="SAM" id="MobiDB-lite"/>
    </source>
</evidence>
<dbReference type="PANTHER" id="PTHR37173:SF1">
    <property type="entry name" value="PROLINE-RICH FAMILY PROTEIN"/>
    <property type="match status" value="1"/>
</dbReference>
<dbReference type="PANTHER" id="PTHR37173">
    <property type="entry name" value="HYDROXYPROLINE-RICH GLYCOPROTEIN FAMILY PROTEIN"/>
    <property type="match status" value="1"/>
</dbReference>
<dbReference type="InterPro" id="IPR028226">
    <property type="entry name" value="LIN37"/>
</dbReference>
<feature type="compositionally biased region" description="Acidic residues" evidence="1">
    <location>
        <begin position="246"/>
        <end position="260"/>
    </location>
</feature>
<proteinExistence type="predicted"/>
<dbReference type="Proteomes" id="UP000813462">
    <property type="component" value="Unassembled WGS sequence"/>
</dbReference>
<dbReference type="EMBL" id="JAEACU010000001">
    <property type="protein sequence ID" value="KAH7544812.1"/>
    <property type="molecule type" value="Genomic_DNA"/>
</dbReference>
<dbReference type="AlphaFoldDB" id="A0A978VYM8"/>
<dbReference type="Pfam" id="PF15306">
    <property type="entry name" value="LIN37"/>
    <property type="match status" value="1"/>
</dbReference>
<gene>
    <name evidence="2" type="ORF">FEM48_Zijuj01G0026000</name>
</gene>
<evidence type="ECO:0000313" key="2">
    <source>
        <dbReference type="EMBL" id="KAH7544812.1"/>
    </source>
</evidence>
<feature type="region of interest" description="Disordered" evidence="1">
    <location>
        <begin position="211"/>
        <end position="267"/>
    </location>
</feature>
<reference evidence="2" key="1">
    <citation type="journal article" date="2021" name="Front. Plant Sci.">
        <title>Chromosome-Scale Genome Assembly for Chinese Sour Jujube and Insights Into Its Genome Evolution and Domestication Signature.</title>
        <authorList>
            <person name="Shen L.-Y."/>
            <person name="Luo H."/>
            <person name="Wang X.-L."/>
            <person name="Wang X.-M."/>
            <person name="Qiu X.-J."/>
            <person name="Liu H."/>
            <person name="Zhou S.-S."/>
            <person name="Jia K.-H."/>
            <person name="Nie S."/>
            <person name="Bao Y.-T."/>
            <person name="Zhang R.-G."/>
            <person name="Yun Q.-Z."/>
            <person name="Chai Y.-H."/>
            <person name="Lu J.-Y."/>
            <person name="Li Y."/>
            <person name="Zhao S.-W."/>
            <person name="Mao J.-F."/>
            <person name="Jia S.-G."/>
            <person name="Mao Y.-M."/>
        </authorList>
    </citation>
    <scope>NUCLEOTIDE SEQUENCE</scope>
    <source>
        <strain evidence="2">AT0</strain>
        <tissue evidence="2">Leaf</tissue>
    </source>
</reference>
<feature type="region of interest" description="Disordered" evidence="1">
    <location>
        <begin position="36"/>
        <end position="57"/>
    </location>
</feature>
<sequence>MYFDKHHPHHVLHHQTPPFAHHQPLYAAQTLPIASPNPNFQLPAKPPNDPSSPAHPISYPLASSGRGFVPKAVRPVPVISDQTVTVANPGGYPPRPVVNFHHGGDGVRQHLDHAAHLMRPPHNLQHHHHYLPHQQVHRPHLGSAAVPVKGVPVSAHLKVAPPSSVPDSNGYKDSRDKSRDDTLAIIRDRKVRITEGASLYALCRSWLRNGAPEESQPQYGDAVRSLPKPSPIHMTNTDLPKKKEGEEDGEEEEEVKDEESVEHLSSQELLKRHVKRAKKIRARLREERLKRIARYKSRLALLLPPLVEQFRNDAAAGT</sequence>
<organism evidence="2 3">
    <name type="scientific">Ziziphus jujuba var. spinosa</name>
    <dbReference type="NCBI Taxonomy" id="714518"/>
    <lineage>
        <taxon>Eukaryota</taxon>
        <taxon>Viridiplantae</taxon>
        <taxon>Streptophyta</taxon>
        <taxon>Embryophyta</taxon>
        <taxon>Tracheophyta</taxon>
        <taxon>Spermatophyta</taxon>
        <taxon>Magnoliopsida</taxon>
        <taxon>eudicotyledons</taxon>
        <taxon>Gunneridae</taxon>
        <taxon>Pentapetalae</taxon>
        <taxon>rosids</taxon>
        <taxon>fabids</taxon>
        <taxon>Rosales</taxon>
        <taxon>Rhamnaceae</taxon>
        <taxon>Paliureae</taxon>
        <taxon>Ziziphus</taxon>
    </lineage>
</organism>